<dbReference type="Pfam" id="PF10544">
    <property type="entry name" value="T5orf172"/>
    <property type="match status" value="1"/>
</dbReference>
<protein>
    <submittedName>
        <fullName evidence="2">T5orf172 domain-containing protein</fullName>
    </submittedName>
</protein>
<organism evidence="2 3">
    <name type="scientific">Hymenobacter arizonensis</name>
    <name type="common">Siccationidurans arizonensis</name>
    <dbReference type="NCBI Taxonomy" id="1227077"/>
    <lineage>
        <taxon>Bacteria</taxon>
        <taxon>Pseudomonadati</taxon>
        <taxon>Bacteroidota</taxon>
        <taxon>Cytophagia</taxon>
        <taxon>Cytophagales</taxon>
        <taxon>Hymenobacteraceae</taxon>
        <taxon>Hymenobacter</taxon>
    </lineage>
</organism>
<dbReference type="AlphaFoldDB" id="A0A1I5YY87"/>
<gene>
    <name evidence="2" type="ORF">SAMN04515668_2536</name>
</gene>
<sequence length="347" mass="39791">MGKFSNTAEFIAKAKVVHGNDRFQYHAVEYRSAITNVTIHCPEHGPFQQTPNSHLTGSGCARCSWVRVSKANTHDTAYFIAKAKEVHLDKYRYEQAHYRQTKHLITITCPIHGPFQQYPINHLKGHGCAKCGVKVTSSKKLKGLEYFLTQAKALFGARYDYSKVQLCKLSEPITIICPIHGDFLKLPNAHLRGQGCQKCSARVHRAASRSGWMEVQKGRTALLYVIEIRNEQERFFKVGITFDLRKRFHSTRMPYAWRVVARLASDDATFIYSFEKHVHRQLVKFRYRPKVAFGGHMECYALLGPIFKLLPKDAMVESEWIEKKEMISSSFQQLDLVMPTSSNFVAE</sequence>
<dbReference type="OrthoDB" id="878605at2"/>
<evidence type="ECO:0000313" key="2">
    <source>
        <dbReference type="EMBL" id="SFQ49174.1"/>
    </source>
</evidence>
<dbReference type="InterPro" id="IPR018306">
    <property type="entry name" value="Phage_T5_Orf172_DNA-bd"/>
</dbReference>
<name>A0A1I5YY87_HYMAR</name>
<dbReference type="STRING" id="1227077.SAMN04515668_2536"/>
<dbReference type="RefSeq" id="WP_092673525.1">
    <property type="nucleotide sequence ID" value="NZ_FOXS01000003.1"/>
</dbReference>
<proteinExistence type="predicted"/>
<evidence type="ECO:0000259" key="1">
    <source>
        <dbReference type="Pfam" id="PF10544"/>
    </source>
</evidence>
<evidence type="ECO:0000313" key="3">
    <source>
        <dbReference type="Proteomes" id="UP000199029"/>
    </source>
</evidence>
<keyword evidence="3" id="KW-1185">Reference proteome</keyword>
<dbReference type="EMBL" id="FOXS01000003">
    <property type="protein sequence ID" value="SFQ49174.1"/>
    <property type="molecule type" value="Genomic_DNA"/>
</dbReference>
<accession>A0A1I5YY87</accession>
<dbReference type="Proteomes" id="UP000199029">
    <property type="component" value="Unassembled WGS sequence"/>
</dbReference>
<reference evidence="3" key="1">
    <citation type="submission" date="2016-10" db="EMBL/GenBank/DDBJ databases">
        <authorList>
            <person name="Varghese N."/>
            <person name="Submissions S."/>
        </authorList>
    </citation>
    <scope>NUCLEOTIDE SEQUENCE [LARGE SCALE GENOMIC DNA]</scope>
    <source>
        <strain evidence="3">OR362-8,ATCC BAA-1266,JCM 13504</strain>
    </source>
</reference>
<feature type="domain" description="Bacteriophage T5 Orf172 DNA-binding" evidence="1">
    <location>
        <begin position="223"/>
        <end position="300"/>
    </location>
</feature>